<feature type="domain" description="RdRp catalytic" evidence="15">
    <location>
        <begin position="1486"/>
        <end position="1607"/>
    </location>
</feature>
<dbReference type="Gene3D" id="3.30.70.270">
    <property type="match status" value="2"/>
</dbReference>
<evidence type="ECO:0000256" key="13">
    <source>
        <dbReference type="PROSITE-ProRule" id="PRU00870"/>
    </source>
</evidence>
<name>A0A2R2ZGA2_9CALI</name>
<evidence type="ECO:0000256" key="10">
    <source>
        <dbReference type="ARBA" id="ARBA00022840"/>
    </source>
</evidence>
<feature type="region of interest" description="Disordered" evidence="14">
    <location>
        <begin position="154"/>
        <end position="181"/>
    </location>
</feature>
<reference evidence="18" key="1">
    <citation type="submission" date="2017-11" db="EMBL/GenBank/DDBJ databases">
        <title>Two novel noroviruses and a novel norovirus genogroup in California sea lions.</title>
        <authorList>
            <person name="Woo P.C.Y."/>
            <person name="Teng J.L.L."/>
            <person name="Chan W.M."/>
            <person name="Lau S.K.P."/>
            <person name="Yuen K.Y."/>
        </authorList>
    </citation>
    <scope>NUCLEOTIDE SEQUENCE</scope>
    <source>
        <strain evidence="18">Csl/NoV1/PF080916-1</strain>
    </source>
</reference>
<evidence type="ECO:0000256" key="14">
    <source>
        <dbReference type="SAM" id="MobiDB-lite"/>
    </source>
</evidence>
<feature type="active site" description="For 3CLpro activity" evidence="13">
    <location>
        <position position="1100"/>
    </location>
</feature>
<feature type="domain" description="SF3 helicase" evidence="16">
    <location>
        <begin position="525"/>
        <end position="692"/>
    </location>
</feature>
<feature type="region of interest" description="Disordered" evidence="14">
    <location>
        <begin position="1"/>
        <end position="64"/>
    </location>
</feature>
<dbReference type="Pfam" id="PF00680">
    <property type="entry name" value="RdRP_1"/>
    <property type="match status" value="1"/>
</dbReference>
<dbReference type="InterPro" id="IPR007094">
    <property type="entry name" value="RNA-dir_pol_PSvirus"/>
</dbReference>
<dbReference type="Pfam" id="PF08405">
    <property type="entry name" value="Calici_PP_N"/>
    <property type="match status" value="1"/>
</dbReference>
<dbReference type="GO" id="GO:0003723">
    <property type="term" value="F:RNA binding"/>
    <property type="evidence" value="ECO:0007669"/>
    <property type="project" value="InterPro"/>
</dbReference>
<keyword evidence="3" id="KW-0191">Covalent protein-RNA linkage</keyword>
<dbReference type="InterPro" id="IPR001665">
    <property type="entry name" value="Norovirus_pept_C37"/>
</dbReference>
<evidence type="ECO:0000256" key="1">
    <source>
        <dbReference type="ARBA" id="ARBA00020107"/>
    </source>
</evidence>
<dbReference type="InterPro" id="IPR043128">
    <property type="entry name" value="Rev_trsase/Diguanyl_cyclase"/>
</dbReference>
<feature type="domain" description="Peptidase C37" evidence="17">
    <location>
        <begin position="1071"/>
        <end position="1251"/>
    </location>
</feature>
<feature type="compositionally biased region" description="Low complexity" evidence="14">
    <location>
        <begin position="1"/>
        <end position="19"/>
    </location>
</feature>
<keyword evidence="8 13" id="KW-0378">Hydrolase</keyword>
<comment type="catalytic activity">
    <reaction evidence="12">
        <text>a ribonucleoside 5'-triphosphate + H2O = a ribonucleoside 5'-diphosphate + phosphate + H(+)</text>
        <dbReference type="Rhea" id="RHEA:23680"/>
        <dbReference type="ChEBI" id="CHEBI:15377"/>
        <dbReference type="ChEBI" id="CHEBI:15378"/>
        <dbReference type="ChEBI" id="CHEBI:43474"/>
        <dbReference type="ChEBI" id="CHEBI:57930"/>
        <dbReference type="ChEBI" id="CHEBI:61557"/>
        <dbReference type="EC" id="3.6.1.15"/>
    </reaction>
</comment>
<feature type="active site" description="For 3CLpro activity" evidence="13">
    <location>
        <position position="1124"/>
    </location>
</feature>
<dbReference type="Gene3D" id="6.10.250.3230">
    <property type="match status" value="1"/>
</dbReference>
<evidence type="ECO:0000256" key="6">
    <source>
        <dbReference type="ARBA" id="ARBA00022695"/>
    </source>
</evidence>
<dbReference type="GO" id="GO:0004197">
    <property type="term" value="F:cysteine-type endopeptidase activity"/>
    <property type="evidence" value="ECO:0007669"/>
    <property type="project" value="InterPro"/>
</dbReference>
<feature type="active site" description="For 3CLpro activity" evidence="13">
    <location>
        <position position="1209"/>
    </location>
</feature>
<evidence type="ECO:0000256" key="5">
    <source>
        <dbReference type="ARBA" id="ARBA00022679"/>
    </source>
</evidence>
<keyword evidence="9 13" id="KW-0788">Thiol protease</keyword>
<evidence type="ECO:0000256" key="4">
    <source>
        <dbReference type="ARBA" id="ARBA00022670"/>
    </source>
</evidence>
<protein>
    <recommendedName>
        <fullName evidence="1">Genome polyprotein</fullName>
    </recommendedName>
</protein>
<dbReference type="InterPro" id="IPR001205">
    <property type="entry name" value="RNA-dir_pol_C"/>
</dbReference>
<evidence type="ECO:0000256" key="9">
    <source>
        <dbReference type="ARBA" id="ARBA00022807"/>
    </source>
</evidence>
<dbReference type="InterPro" id="IPR043504">
    <property type="entry name" value="Peptidase_S1_PA_chymotrypsin"/>
</dbReference>
<evidence type="ECO:0000256" key="7">
    <source>
        <dbReference type="ARBA" id="ARBA00022741"/>
    </source>
</evidence>
<evidence type="ECO:0000256" key="8">
    <source>
        <dbReference type="ARBA" id="ARBA00022801"/>
    </source>
</evidence>
<dbReference type="PROSITE" id="PS51537">
    <property type="entry name" value="NV_3CL_PRO"/>
    <property type="match status" value="1"/>
</dbReference>
<dbReference type="InterPro" id="IPR009003">
    <property type="entry name" value="Peptidase_S1_PA"/>
</dbReference>
<dbReference type="SUPFAM" id="SSF52540">
    <property type="entry name" value="P-loop containing nucleoside triphosphate hydrolases"/>
    <property type="match status" value="1"/>
</dbReference>
<keyword evidence="5" id="KW-0808">Transferase</keyword>
<dbReference type="GO" id="GO:0003968">
    <property type="term" value="F:RNA-directed RNA polymerase activity"/>
    <property type="evidence" value="ECO:0007669"/>
    <property type="project" value="UniProtKB-KW"/>
</dbReference>
<dbReference type="GO" id="GO:0006508">
    <property type="term" value="P:proteolysis"/>
    <property type="evidence" value="ECO:0007669"/>
    <property type="project" value="UniProtKB-KW"/>
</dbReference>
<sequence>MASNDATLAASSTNNATNNMVTDNKVGYTKKVQNPANLQVKHTKPPDKKSGTGGGLAETFKSHQEKLNNLFSNMKVTITGQPKPTPAQSFLAELAGKPYEPPPPKQEQDRQEQDQAQSPPQDTPPLPPGPPVDMEADTMGRVRYVVASDTVEGIPSLHTTADPPHLPKHVPPPDLREEGPAPEPPYGAILEMWDGDFYHYAIYLERGLILGINRPPAALSTATINIEPIGLYWRVVYVPPNPPSLPSLYRLSGEKFAYSAFDNNCYNFCCQALELEDSWLNRRLVQHTTGFYLPLQSWNPKPSDHVPDTKLEKVGEALLTALGALFSRPIKQVLNKLKPLNVLNILSNCTWSIESVIETLILLAELFGVFWDPPDVAAFLMPLLEDYEMQGPEDIAAEVVPLILGGIGTLIGFTSEKVGRMCTSAAATLRATKELGNYGMEIIKMVLKWFFPSKDEDNAAQMVRNIEDALLDLESVQNNHMTKLLKSKEDLQTFMRSLDMEEEKARKLSTKSTAPSIVSSVNSLLARIAAARSLVHKAKEELCARVRPVTIMISGRPGIGKTHAARAMAEKLAKSIGTDHRVGIMPRNGVDHWDAYRGEAVVLWDDYGMGNIIKDALTFQELADSCPVTLNCDRIENKGKMFESDVIIVTTNSPNPSPMDYVNMEAVARRVDFLVYAEAPDIEKAKKDHPGDPKAWKAHYKDDHSHLSLTLAPQGGFDKAGNTPHGKGVPKKVTLQSLILKAAALVTERREDFQLEGKDLPHYNFDTNKVGSFRRMAADNSYGLTETIRVGSKLKSVTNMDGLRSALRDVKLNKCTITYNSVDYILQSDGKGKVSIERHTGAPPQAVNDLHCAVLRLRRERIRYYVHVAQEVLLSLVQIAGSAFIASRVFKRVNVAGWFKKTDVLPPPPPDVKCKDCGKTKCGCKWTWMPDDFEDEGKKKGKNKQGRGRKHTAFSRRGLSDEEYDEYKKIREERGGNYSIQEYLEDRERFEEELAYAQANGDDCDDIAVGRLRNQIFRPSKKQRKLDQEKLGLVTGTAIRQRRPDDFKPKGKLWADDTREVDYNEPLSFEAPASMWARIVSFGTGWACWVSPTLLVTSTHVIPEGVTEMFGVPLSQIQIHHSGEFCRLRFPKPIRPDVQGIILEEGAPEGTVGSILIKRPTGEHIPLAVRMGTPATVKVQGKVVTGQLGMLLTGANAKCMDLGTLPGDCGCPYIYKRGNDYVIYGVHAAAGRGGNTVICAVQSSEGEAVLEGGNGTYCGAPILCRGSAPKLSTKTKFWRSSVDPLPPGTYEPAYLGGRDPRVEQGPSLEQVMRDQIKPFTQPRGRPIKPHLLEAAKATIINTLEQTIDPALPWTYAQACQSLDKTTSSGWPYHKIKNKDWNGESFTGELADQASHANLMYEQGKHMRPRFTAALKDELVKTSKIYGEEKKKRLLWGADLGTMIRCARAFGGFMDALKACCISLPVKVGININDEGPVVFERHARFTRHFDADYSRWDSTQQRDVIRAALEIMTHFSAEPHLAAIVAEDLVAPSELDVGDYVISIGEGLPSGVPCTSQLNSIAHWIITLTALAEATGLDTDVVQANSYFSFYGDDEIVSTDLEFDPEVLTLKLKALGLKPTRPDKSEGPLVVSDRVDGLTFLRRTVIRDNIGYYGRLDKDSILRQLYWTRGPNHQDPNESMLPHANRAIQLMSLLGEAALHGSNFYARVSKLVVKEVKQGGMDFYVPRFEAMFKWMRFSDLSTWEGDRNLAPEHVNEDGV</sequence>
<dbReference type="PROSITE" id="PS50507">
    <property type="entry name" value="RDRP_SSRNA_POS"/>
    <property type="match status" value="1"/>
</dbReference>
<dbReference type="GO" id="GO:0006351">
    <property type="term" value="P:DNA-templated transcription"/>
    <property type="evidence" value="ECO:0007669"/>
    <property type="project" value="InterPro"/>
</dbReference>
<accession>A0A2R2ZGA2</accession>
<dbReference type="InterPro" id="IPR003593">
    <property type="entry name" value="AAA+_ATPase"/>
</dbReference>
<evidence type="ECO:0000259" key="16">
    <source>
        <dbReference type="PROSITE" id="PS51218"/>
    </source>
</evidence>
<dbReference type="SUPFAM" id="SSF50494">
    <property type="entry name" value="Trypsin-like serine proteases"/>
    <property type="match status" value="1"/>
</dbReference>
<keyword evidence="4 13" id="KW-0645">Protease</keyword>
<dbReference type="InterPro" id="IPR000605">
    <property type="entry name" value="Helicase_SF3_ssDNA/RNA_vir"/>
</dbReference>
<keyword evidence="7" id="KW-0547">Nucleotide-binding</keyword>
<evidence type="ECO:0000256" key="11">
    <source>
        <dbReference type="ARBA" id="ARBA00022953"/>
    </source>
</evidence>
<keyword evidence="10" id="KW-0067">ATP-binding</keyword>
<dbReference type="InterPro" id="IPR013614">
    <property type="entry name" value="Viral_PP_Calicivir_N"/>
</dbReference>
<dbReference type="InterPro" id="IPR014759">
    <property type="entry name" value="Helicase_SF3_ssRNA_vir"/>
</dbReference>
<dbReference type="SUPFAM" id="SSF56672">
    <property type="entry name" value="DNA/RNA polymerases"/>
    <property type="match status" value="1"/>
</dbReference>
<dbReference type="GO" id="GO:0003724">
    <property type="term" value="F:RNA helicase activity"/>
    <property type="evidence" value="ECO:0007669"/>
    <property type="project" value="InterPro"/>
</dbReference>
<comment type="function">
    <text evidence="13">3C-like protease processes the polyprotein: 3CLpro-RdRp is first released by autocleavage, then all other proteins are cleaved. May cleave polyadenylate-binding protein thereby inhibiting cellular translation.</text>
</comment>
<evidence type="ECO:0000256" key="12">
    <source>
        <dbReference type="ARBA" id="ARBA00047631"/>
    </source>
</evidence>
<dbReference type="SMART" id="SM00382">
    <property type="entry name" value="AAA"/>
    <property type="match status" value="1"/>
</dbReference>
<proteinExistence type="predicted"/>
<comment type="PTM">
    <text evidence="13">Specific enzymatic cleavages in vivo yield mature proteins. 3CLpro is first autocatalytically cleaved, then processes the whole polyprotein.</text>
</comment>
<feature type="compositionally biased region" description="Basic residues" evidence="14">
    <location>
        <begin position="939"/>
        <end position="954"/>
    </location>
</feature>
<feature type="region of interest" description="Disordered" evidence="14">
    <location>
        <begin position="935"/>
        <end position="955"/>
    </location>
</feature>
<feature type="compositionally biased region" description="Pro residues" evidence="14">
    <location>
        <begin position="121"/>
        <end position="131"/>
    </location>
</feature>
<evidence type="ECO:0000313" key="18">
    <source>
        <dbReference type="EMBL" id="AUO60017.1"/>
    </source>
</evidence>
<evidence type="ECO:0000256" key="2">
    <source>
        <dbReference type="ARBA" id="ARBA00022484"/>
    </source>
</evidence>
<evidence type="ECO:0000256" key="3">
    <source>
        <dbReference type="ARBA" id="ARBA00022520"/>
    </source>
</evidence>
<dbReference type="EMBL" id="MG572714">
    <property type="protein sequence ID" value="AUO60017.1"/>
    <property type="molecule type" value="Genomic_RNA"/>
</dbReference>
<dbReference type="PROSITE" id="PS51218">
    <property type="entry name" value="SF3_HELICASE_2"/>
    <property type="match status" value="1"/>
</dbReference>
<keyword evidence="2" id="KW-0696">RNA-directed RNA polymerase</keyword>
<dbReference type="Gene3D" id="1.20.960.20">
    <property type="match status" value="1"/>
</dbReference>
<evidence type="ECO:0000259" key="17">
    <source>
        <dbReference type="PROSITE" id="PS51537"/>
    </source>
</evidence>
<dbReference type="GO" id="GO:0005524">
    <property type="term" value="F:ATP binding"/>
    <property type="evidence" value="ECO:0007669"/>
    <property type="project" value="UniProtKB-KW"/>
</dbReference>
<keyword evidence="11" id="KW-0693">Viral RNA replication</keyword>
<dbReference type="Pfam" id="PF05416">
    <property type="entry name" value="Peptidase_C37"/>
    <property type="match status" value="1"/>
</dbReference>
<dbReference type="GO" id="GO:0043657">
    <property type="term" value="C:host cell"/>
    <property type="evidence" value="ECO:0007669"/>
    <property type="project" value="UniProtKB-SubCell"/>
</dbReference>
<organism evidence="18">
    <name type="scientific">California sea lion norovirus</name>
    <dbReference type="NCBI Taxonomy" id="2070151"/>
    <lineage>
        <taxon>Viruses</taxon>
        <taxon>Riboviria</taxon>
        <taxon>Orthornavirae</taxon>
        <taxon>Pisuviricota</taxon>
        <taxon>Pisoniviricetes</taxon>
        <taxon>Picornavirales</taxon>
        <taxon>Caliciviridae</taxon>
        <taxon>Norovirus</taxon>
    </lineage>
</organism>
<dbReference type="InterPro" id="IPR027417">
    <property type="entry name" value="P-loop_NTPase"/>
</dbReference>
<dbReference type="Gene3D" id="2.40.10.10">
    <property type="entry name" value="Trypsin-like serine proteases"/>
    <property type="match status" value="2"/>
</dbReference>
<dbReference type="Pfam" id="PF00910">
    <property type="entry name" value="RNA_helicase"/>
    <property type="match status" value="1"/>
</dbReference>
<dbReference type="GO" id="GO:0017111">
    <property type="term" value="F:ribonucleoside triphosphate phosphatase activity"/>
    <property type="evidence" value="ECO:0007669"/>
    <property type="project" value="UniProtKB-EC"/>
</dbReference>
<evidence type="ECO:0000259" key="15">
    <source>
        <dbReference type="PROSITE" id="PS50507"/>
    </source>
</evidence>
<dbReference type="Gene3D" id="6.10.20.70">
    <property type="match status" value="1"/>
</dbReference>
<feature type="region of interest" description="Disordered" evidence="14">
    <location>
        <begin position="95"/>
        <end position="136"/>
    </location>
</feature>
<dbReference type="PRINTS" id="PR00917">
    <property type="entry name" value="SRSVCYSPTASE"/>
</dbReference>
<keyword evidence="6" id="KW-0548">Nucleotidyltransferase</keyword>
<dbReference type="GO" id="GO:0039694">
    <property type="term" value="P:viral RNA genome replication"/>
    <property type="evidence" value="ECO:0007669"/>
    <property type="project" value="InterPro"/>
</dbReference>
<dbReference type="InterPro" id="IPR043502">
    <property type="entry name" value="DNA/RNA_pol_sf"/>
</dbReference>
<comment type="catalytic activity">
    <reaction evidence="13">
        <text>Endopeptidase with a preference for cleavage when the P1 position is occupied by Glu-|-Xaa and the P1' position is occupied by Gly-|-Yaa.</text>
        <dbReference type="EC" id="3.4.22.66"/>
    </reaction>
</comment>